<feature type="domain" description="NACHT" evidence="3">
    <location>
        <begin position="254"/>
        <end position="592"/>
    </location>
</feature>
<evidence type="ECO:0000256" key="1">
    <source>
        <dbReference type="ARBA" id="ARBA00022741"/>
    </source>
</evidence>
<name>A0A7W7FXL3_9PSEU</name>
<reference evidence="4 5" key="1">
    <citation type="submission" date="2020-08" db="EMBL/GenBank/DDBJ databases">
        <title>Sequencing the genomes of 1000 actinobacteria strains.</title>
        <authorList>
            <person name="Klenk H.-P."/>
        </authorList>
    </citation>
    <scope>NUCLEOTIDE SEQUENCE [LARGE SCALE GENOMIC DNA]</scope>
    <source>
        <strain evidence="4 5">DSM 44230</strain>
    </source>
</reference>
<dbReference type="AlphaFoldDB" id="A0A7W7FXL3"/>
<organism evidence="4 5">
    <name type="scientific">Crossiella cryophila</name>
    <dbReference type="NCBI Taxonomy" id="43355"/>
    <lineage>
        <taxon>Bacteria</taxon>
        <taxon>Bacillati</taxon>
        <taxon>Actinomycetota</taxon>
        <taxon>Actinomycetes</taxon>
        <taxon>Pseudonocardiales</taxon>
        <taxon>Pseudonocardiaceae</taxon>
        <taxon>Crossiella</taxon>
    </lineage>
</organism>
<evidence type="ECO:0000313" key="4">
    <source>
        <dbReference type="EMBL" id="MBB4680768.1"/>
    </source>
</evidence>
<dbReference type="InterPro" id="IPR027417">
    <property type="entry name" value="P-loop_NTPase"/>
</dbReference>
<protein>
    <recommendedName>
        <fullName evidence="3">NACHT domain-containing protein</fullName>
    </recommendedName>
</protein>
<dbReference type="Pfam" id="PF22733">
    <property type="entry name" value="NNH1"/>
    <property type="match status" value="1"/>
</dbReference>
<sequence length="933" mass="105158">MTGIETSLLRVATQAVIQVIRPLLPDLKARKHRFAELSELVTATGGDFLARRKVREQLERMITDVFERFPLQEFRHLPEAEVTAALAADGEALSTHDLTDETLFDTDLDHRKLARSVRNRTNRPDGLSADGEIVYTRLLDIACLCLVRMVIQLDPFQPRAALELLSRLTALADNVNRILDRLPFTSLDAPEGAEQDEDFRFRYLELITSTMDSLDLLGVPVSQRSSVRLSVAYLNLRADDGDEDRLSKILGTHRRTFIRGEAGCGKSTLLRWLAVTAAGGRFAEELADWNGRVPLLIKLRSFAEADRLPRPDEFFARETDPLYQLLPAGWVHRQLLSGQALMLVDGVDELPHGRREQVRTWLRGLTRAYPDVCYVITSRPAAAAQDWLDEEEFCSASVRPMGSQEVQEFVLRWHKAIKGRASCADEDLPAFQMELLQRLSVHEHLRALATSPLLCAMLCALNLDRETQLPKDRNSLYQAALEMLLVNRDQSRNIRSELDDLLDLQAKQTLLQRLAWHLTLNELSEMDREQVEEKFAETARAMIRLTGKNLSGKIILDYLLERSGMIREPMLGRIDFVHLTLQEFLAAKEIVEENHIPRLVKEAHEPSWREVVLMTPGQATGPQRATLFDGLLDRAEREPPEIARRLRLLVLMAMANPRPIQQELRRRIEKVAAELLPPASSDEVLGLAAAGEWLLDFLPDRIESLPGIVAASSVQVIAMIGGPKAQRMLSGYATDSRKSIQRDLLAAWRSFDPGPYARDVLAEAPLHPGWIVIRDAELVPYLPLLQGLRRLMLWFGAAQVDELPGLPRLTGLGLGRNSKIDLNRLVELFPALDTLELHNVSEIEHLSTLARLHKLEVLALGGGCTGEDLRSLAELPALRLLHIREVTADTDLSPLLELPRLETLRTNNTYGQVDFTSLRDRGVKVREDSPPRR</sequence>
<dbReference type="PANTHER" id="PTHR46844:SF1">
    <property type="entry name" value="SLR5058 PROTEIN"/>
    <property type="match status" value="1"/>
</dbReference>
<dbReference type="SUPFAM" id="SSF52047">
    <property type="entry name" value="RNI-like"/>
    <property type="match status" value="1"/>
</dbReference>
<evidence type="ECO:0000313" key="5">
    <source>
        <dbReference type="Proteomes" id="UP000533598"/>
    </source>
</evidence>
<dbReference type="Gene3D" id="3.80.10.10">
    <property type="entry name" value="Ribonuclease Inhibitor"/>
    <property type="match status" value="1"/>
</dbReference>
<keyword evidence="1" id="KW-0547">Nucleotide-binding</keyword>
<dbReference type="PROSITE" id="PS50837">
    <property type="entry name" value="NACHT"/>
    <property type="match status" value="1"/>
</dbReference>
<dbReference type="Gene3D" id="3.40.50.300">
    <property type="entry name" value="P-loop containing nucleotide triphosphate hydrolases"/>
    <property type="match status" value="1"/>
</dbReference>
<keyword evidence="2" id="KW-0067">ATP-binding</keyword>
<dbReference type="InterPro" id="IPR032675">
    <property type="entry name" value="LRR_dom_sf"/>
</dbReference>
<dbReference type="GO" id="GO:0005524">
    <property type="term" value="F:ATP binding"/>
    <property type="evidence" value="ECO:0007669"/>
    <property type="project" value="UniProtKB-KW"/>
</dbReference>
<dbReference type="InterPro" id="IPR007111">
    <property type="entry name" value="NACHT_NTPase"/>
</dbReference>
<proteinExistence type="predicted"/>
<evidence type="ECO:0000259" key="3">
    <source>
        <dbReference type="PROSITE" id="PS50837"/>
    </source>
</evidence>
<comment type="caution">
    <text evidence="4">The sequence shown here is derived from an EMBL/GenBank/DDBJ whole genome shotgun (WGS) entry which is preliminary data.</text>
</comment>
<gene>
    <name evidence="4" type="ORF">HNR67_006886</name>
</gene>
<dbReference type="Pfam" id="PF05729">
    <property type="entry name" value="NACHT"/>
    <property type="match status" value="1"/>
</dbReference>
<dbReference type="SUPFAM" id="SSF52540">
    <property type="entry name" value="P-loop containing nucleoside triphosphate hydrolases"/>
    <property type="match status" value="1"/>
</dbReference>
<dbReference type="RefSeq" id="WP_185006818.1">
    <property type="nucleotide sequence ID" value="NZ_BAAAUI010000038.1"/>
</dbReference>
<evidence type="ECO:0000256" key="2">
    <source>
        <dbReference type="ARBA" id="ARBA00022840"/>
    </source>
</evidence>
<dbReference type="EMBL" id="JACHMH010000001">
    <property type="protein sequence ID" value="MBB4680768.1"/>
    <property type="molecule type" value="Genomic_DNA"/>
</dbReference>
<accession>A0A7W7FXL3</accession>
<dbReference type="Proteomes" id="UP000533598">
    <property type="component" value="Unassembled WGS sequence"/>
</dbReference>
<keyword evidence="5" id="KW-1185">Reference proteome</keyword>
<dbReference type="PANTHER" id="PTHR46844">
    <property type="entry name" value="SLR5058 PROTEIN"/>
    <property type="match status" value="1"/>
</dbReference>
<dbReference type="InterPro" id="IPR054547">
    <property type="entry name" value="NNH1"/>
</dbReference>